<dbReference type="Proteomes" id="UP000077355">
    <property type="component" value="Unassembled WGS sequence"/>
</dbReference>
<dbReference type="AlphaFoldDB" id="A0A168LUP8"/>
<organism evidence="1 2">
    <name type="scientific">Paenibacillus antarcticus</name>
    <dbReference type="NCBI Taxonomy" id="253703"/>
    <lineage>
        <taxon>Bacteria</taxon>
        <taxon>Bacillati</taxon>
        <taxon>Bacillota</taxon>
        <taxon>Bacilli</taxon>
        <taxon>Bacillales</taxon>
        <taxon>Paenibacillaceae</taxon>
        <taxon>Paenibacillus</taxon>
    </lineage>
</organism>
<evidence type="ECO:0000313" key="2">
    <source>
        <dbReference type="Proteomes" id="UP000077355"/>
    </source>
</evidence>
<accession>A0A168LUP8</accession>
<dbReference type="OrthoDB" id="7869153at2"/>
<comment type="caution">
    <text evidence="1">The sequence shown here is derived from an EMBL/GenBank/DDBJ whole genome shotgun (WGS) entry which is preliminary data.</text>
</comment>
<dbReference type="InterPro" id="IPR026838">
    <property type="entry name" value="YheC/D"/>
</dbReference>
<sequence length="374" mass="42395">MTPHPIGSLGILCSTRRGSPPFSEQHYCRTLSQASSKYGISVVVLCPQTIQYDSQVVHGYILKEDGWKETIIPMPDIIYDRCFDLKGRERNAASKLLTSYKQQKSWMIWARGLPGKWNVYNKLKDEPTLKPYLPPTASYSGPESLTKSLLTFQKQVFLKPQAGSQGKSTLHIHMLNNSNALIINGRDHQNNPITQRFDKHSKGLAWIHQFIHHRPFIIQPYLHLYNKKEHPYDIRVLMQKNGEGRWTLTGMAVRKGYIGGTTSNLHGGGTATSVLPFLTWEFGATPAEHMMAVLHNLSKDIPSILESHFGRLGELGIDYGIDTLGHIWLLEVNSKPGRSSFNHIEDPTSAILAAENPLRYARYLLLRQPRRVYS</sequence>
<dbReference type="EMBL" id="LVJI01000024">
    <property type="protein sequence ID" value="OAB43861.1"/>
    <property type="molecule type" value="Genomic_DNA"/>
</dbReference>
<protein>
    <recommendedName>
        <fullName evidence="3">ATP-grasp domain-containing protein</fullName>
    </recommendedName>
</protein>
<name>A0A168LUP8_9BACL</name>
<proteinExistence type="predicted"/>
<dbReference type="RefSeq" id="WP_068651031.1">
    <property type="nucleotide sequence ID" value="NZ_CP043611.1"/>
</dbReference>
<dbReference type="Pfam" id="PF14398">
    <property type="entry name" value="ATPgrasp_YheCD"/>
    <property type="match status" value="1"/>
</dbReference>
<gene>
    <name evidence="1" type="ORF">PBAT_16685</name>
</gene>
<dbReference type="SUPFAM" id="SSF56059">
    <property type="entry name" value="Glutathione synthetase ATP-binding domain-like"/>
    <property type="match status" value="1"/>
</dbReference>
<keyword evidence="2" id="KW-1185">Reference proteome</keyword>
<evidence type="ECO:0000313" key="1">
    <source>
        <dbReference type="EMBL" id="OAB43861.1"/>
    </source>
</evidence>
<reference evidence="1 2" key="1">
    <citation type="submission" date="2016-03" db="EMBL/GenBank/DDBJ databases">
        <title>Draft genome sequence of Paenibacillus antarcticus CECT 5836.</title>
        <authorList>
            <person name="Shin S.-K."/>
            <person name="Yi H."/>
        </authorList>
    </citation>
    <scope>NUCLEOTIDE SEQUENCE [LARGE SCALE GENOMIC DNA]</scope>
    <source>
        <strain evidence="1 2">CECT 5836</strain>
    </source>
</reference>
<evidence type="ECO:0008006" key="3">
    <source>
        <dbReference type="Google" id="ProtNLM"/>
    </source>
</evidence>